<dbReference type="RefSeq" id="WP_251259945.1">
    <property type="nucleotide sequence ID" value="NZ_JAMQGP010000001.1"/>
</dbReference>
<organism evidence="3 4">
    <name type="scientific">Echinimonas agarilytica</name>
    <dbReference type="NCBI Taxonomy" id="1215918"/>
    <lineage>
        <taxon>Bacteria</taxon>
        <taxon>Pseudomonadati</taxon>
        <taxon>Pseudomonadota</taxon>
        <taxon>Gammaproteobacteria</taxon>
        <taxon>Alteromonadales</taxon>
        <taxon>Echinimonadaceae</taxon>
        <taxon>Echinimonas</taxon>
    </lineage>
</organism>
<dbReference type="InterPro" id="IPR019734">
    <property type="entry name" value="TPR_rpt"/>
</dbReference>
<proteinExistence type="predicted"/>
<keyword evidence="2" id="KW-1133">Transmembrane helix</keyword>
<protein>
    <submittedName>
        <fullName evidence="3">Tetratricopeptide repeat protein</fullName>
    </submittedName>
</protein>
<keyword evidence="2" id="KW-0472">Membrane</keyword>
<feature type="compositionally biased region" description="Polar residues" evidence="1">
    <location>
        <begin position="96"/>
        <end position="111"/>
    </location>
</feature>
<keyword evidence="4" id="KW-1185">Reference proteome</keyword>
<comment type="caution">
    <text evidence="3">The sequence shown here is derived from an EMBL/GenBank/DDBJ whole genome shotgun (WGS) entry which is preliminary data.</text>
</comment>
<dbReference type="Pfam" id="PF14559">
    <property type="entry name" value="TPR_19"/>
    <property type="match status" value="1"/>
</dbReference>
<evidence type="ECO:0000256" key="1">
    <source>
        <dbReference type="SAM" id="MobiDB-lite"/>
    </source>
</evidence>
<dbReference type="Gene3D" id="1.25.40.10">
    <property type="entry name" value="Tetratricopeptide repeat domain"/>
    <property type="match status" value="1"/>
</dbReference>
<feature type="transmembrane region" description="Helical" evidence="2">
    <location>
        <begin position="34"/>
        <end position="55"/>
    </location>
</feature>
<dbReference type="SMART" id="SM00028">
    <property type="entry name" value="TPR"/>
    <property type="match status" value="2"/>
</dbReference>
<name>A0AA41W494_9GAMM</name>
<gene>
    <name evidence="3" type="ORF">NAF29_02710</name>
</gene>
<evidence type="ECO:0000313" key="4">
    <source>
        <dbReference type="Proteomes" id="UP001165393"/>
    </source>
</evidence>
<accession>A0AA41W494</accession>
<reference evidence="3 4" key="1">
    <citation type="journal article" date="2013" name="Antonie Van Leeuwenhoek">
        <title>Echinimonas agarilytica gen. nov., sp. nov., a new gammaproteobacterium isolated from the sea urchin Strongylocentrotus intermedius.</title>
        <authorList>
            <person name="Nedashkovskaya O.I."/>
            <person name="Stenkova A.M."/>
            <person name="Zhukova N.V."/>
            <person name="Van Trappen S."/>
            <person name="Lee J.S."/>
            <person name="Kim S.B."/>
        </authorList>
    </citation>
    <scope>NUCLEOTIDE SEQUENCE [LARGE SCALE GENOMIC DNA]</scope>
    <source>
        <strain evidence="3 4">KMM 6351</strain>
    </source>
</reference>
<dbReference type="EMBL" id="JAMQGP010000001">
    <property type="protein sequence ID" value="MCM2678582.1"/>
    <property type="molecule type" value="Genomic_DNA"/>
</dbReference>
<sequence>MSVINEMLKDLESRKSSTEQAQQPDFRKSTSQVWLSRLLPTVTLLVAAVLVYWIWFAPDVETNRETILTVQPTIALEQASQAQSDQEESIVKPNVDESTNGIGATAPTSASGRPPAATDEVKADIPAPSRGYFDVIANAGKTLPVKEQTEAVEVTPPVERIPEVAPIVKETASPKQVEKVVSKPSVVQKRMTAKELIEIQLNEAREYSANGRFADAEARYKAVLRRQPTNSDARVELVALYNQTERHSMALQEIDGGLRVTPSQPELNMIKAQLLLGQGDVNAAWLALQAVNESQVQDDGFFMLKAGVASQMGDHQSAYASYVGLTNREPGTSRWWLGRAISAENIQNIEDAVSSYKIALEKGGLSPASTQYVMHRLNTLGLR</sequence>
<dbReference type="AlphaFoldDB" id="A0AA41W494"/>
<keyword evidence="2" id="KW-0812">Transmembrane</keyword>
<dbReference type="InterPro" id="IPR011990">
    <property type="entry name" value="TPR-like_helical_dom_sf"/>
</dbReference>
<dbReference type="Proteomes" id="UP001165393">
    <property type="component" value="Unassembled WGS sequence"/>
</dbReference>
<evidence type="ECO:0000256" key="2">
    <source>
        <dbReference type="SAM" id="Phobius"/>
    </source>
</evidence>
<feature type="region of interest" description="Disordered" evidence="1">
    <location>
        <begin position="79"/>
        <end position="119"/>
    </location>
</feature>
<evidence type="ECO:0000313" key="3">
    <source>
        <dbReference type="EMBL" id="MCM2678582.1"/>
    </source>
</evidence>
<dbReference type="SUPFAM" id="SSF48452">
    <property type="entry name" value="TPR-like"/>
    <property type="match status" value="1"/>
</dbReference>